<dbReference type="SUPFAM" id="SSF56219">
    <property type="entry name" value="DNase I-like"/>
    <property type="match status" value="1"/>
</dbReference>
<comment type="caution">
    <text evidence="2">The sequence shown here is derived from an EMBL/GenBank/DDBJ whole genome shotgun (WGS) entry which is preliminary data.</text>
</comment>
<evidence type="ECO:0000313" key="3">
    <source>
        <dbReference type="Proteomes" id="UP000823388"/>
    </source>
</evidence>
<dbReference type="PANTHER" id="PTHR33710:SF62">
    <property type="entry name" value="DUF4283 DOMAIN PROTEIN"/>
    <property type="match status" value="1"/>
</dbReference>
<evidence type="ECO:0000259" key="1">
    <source>
        <dbReference type="Pfam" id="PF03372"/>
    </source>
</evidence>
<sequence>MSLLSWNCRGLGIATTVKELRDMAKNYAPTVLCVLETQVHKARVEGLKSTLGYANAFAISSSGRSSGLGLFWNNEIKLEILPNSQYHIDAIVTEASGNKWRLTSVYGEAQTSERFKTWNMLKFIKSSSALPWLCIGDFNEVQHRSEHVGVQERSHAQIAGFREMVDVCSLFDLGFTGRSWTFEKRVAGGSFCRVRLDRALASPDWSAIYPDAIVENQRAAASDHGPILLRWRQDSCRHKRARKKLFRYGVMWETHEEFASSMAHMWQQQEKATTLHGLHDKIVTVAKGLTGWGRTIFGHISLELKKLNEELEKLQDEPSRLGPSHAEIKITDRIVELNHHEEIMWQQRSRIRWLSAGDKNTRFFHLRASQ</sequence>
<dbReference type="Gene3D" id="3.60.10.10">
    <property type="entry name" value="Endonuclease/exonuclease/phosphatase"/>
    <property type="match status" value="1"/>
</dbReference>
<feature type="domain" description="Endonuclease/exonuclease/phosphatase" evidence="1">
    <location>
        <begin position="4"/>
        <end position="224"/>
    </location>
</feature>
<name>A0A8T0UU46_PANVG</name>
<dbReference type="GO" id="GO:0003824">
    <property type="term" value="F:catalytic activity"/>
    <property type="evidence" value="ECO:0007669"/>
    <property type="project" value="InterPro"/>
</dbReference>
<dbReference type="Proteomes" id="UP000823388">
    <property type="component" value="Chromosome 3K"/>
</dbReference>
<dbReference type="EMBL" id="CM029041">
    <property type="protein sequence ID" value="KAG2627842.1"/>
    <property type="molecule type" value="Genomic_DNA"/>
</dbReference>
<evidence type="ECO:0000313" key="2">
    <source>
        <dbReference type="EMBL" id="KAG2627842.1"/>
    </source>
</evidence>
<dbReference type="InterPro" id="IPR005135">
    <property type="entry name" value="Endo/exonuclease/phosphatase"/>
</dbReference>
<keyword evidence="3" id="KW-1185">Reference proteome</keyword>
<dbReference type="PANTHER" id="PTHR33710">
    <property type="entry name" value="BNAC02G09200D PROTEIN"/>
    <property type="match status" value="1"/>
</dbReference>
<protein>
    <recommendedName>
        <fullName evidence="1">Endonuclease/exonuclease/phosphatase domain-containing protein</fullName>
    </recommendedName>
</protein>
<accession>A0A8T0UU46</accession>
<gene>
    <name evidence="2" type="ORF">PVAP13_3KG264128</name>
</gene>
<dbReference type="InterPro" id="IPR036691">
    <property type="entry name" value="Endo/exonu/phosph_ase_sf"/>
</dbReference>
<reference evidence="2" key="1">
    <citation type="submission" date="2020-05" db="EMBL/GenBank/DDBJ databases">
        <title>WGS assembly of Panicum virgatum.</title>
        <authorList>
            <person name="Lovell J.T."/>
            <person name="Jenkins J."/>
            <person name="Shu S."/>
            <person name="Juenger T.E."/>
            <person name="Schmutz J."/>
        </authorList>
    </citation>
    <scope>NUCLEOTIDE SEQUENCE</scope>
    <source>
        <strain evidence="2">AP13</strain>
    </source>
</reference>
<proteinExistence type="predicted"/>
<organism evidence="2 3">
    <name type="scientific">Panicum virgatum</name>
    <name type="common">Blackwell switchgrass</name>
    <dbReference type="NCBI Taxonomy" id="38727"/>
    <lineage>
        <taxon>Eukaryota</taxon>
        <taxon>Viridiplantae</taxon>
        <taxon>Streptophyta</taxon>
        <taxon>Embryophyta</taxon>
        <taxon>Tracheophyta</taxon>
        <taxon>Spermatophyta</taxon>
        <taxon>Magnoliopsida</taxon>
        <taxon>Liliopsida</taxon>
        <taxon>Poales</taxon>
        <taxon>Poaceae</taxon>
        <taxon>PACMAD clade</taxon>
        <taxon>Panicoideae</taxon>
        <taxon>Panicodae</taxon>
        <taxon>Paniceae</taxon>
        <taxon>Panicinae</taxon>
        <taxon>Panicum</taxon>
        <taxon>Panicum sect. Hiantes</taxon>
    </lineage>
</organism>
<dbReference type="AlphaFoldDB" id="A0A8T0UU46"/>
<dbReference type="Pfam" id="PF03372">
    <property type="entry name" value="Exo_endo_phos"/>
    <property type="match status" value="1"/>
</dbReference>